<dbReference type="InterPro" id="IPR009003">
    <property type="entry name" value="Peptidase_S1_PA"/>
</dbReference>
<dbReference type="RefSeq" id="WP_053232654.1">
    <property type="nucleotide sequence ID" value="NZ_CP011125.1"/>
</dbReference>
<feature type="region of interest" description="Disordered" evidence="2">
    <location>
        <begin position="410"/>
        <end position="434"/>
    </location>
</feature>
<dbReference type="PANTHER" id="PTHR15462">
    <property type="entry name" value="SERINE PROTEASE"/>
    <property type="match status" value="1"/>
</dbReference>
<dbReference type="GO" id="GO:0006508">
    <property type="term" value="P:proteolysis"/>
    <property type="evidence" value="ECO:0007669"/>
    <property type="project" value="InterPro"/>
</dbReference>
<evidence type="ECO:0000313" key="4">
    <source>
        <dbReference type="Proteomes" id="UP000034883"/>
    </source>
</evidence>
<dbReference type="PROSITE" id="PS00134">
    <property type="entry name" value="TRYPSIN_HIS"/>
    <property type="match status" value="1"/>
</dbReference>
<evidence type="ECO:0000256" key="1">
    <source>
        <dbReference type="ARBA" id="ARBA00022729"/>
    </source>
</evidence>
<dbReference type="STRING" id="927083.DB32_002563"/>
<proteinExistence type="predicted"/>
<evidence type="ECO:0000256" key="2">
    <source>
        <dbReference type="SAM" id="MobiDB-lite"/>
    </source>
</evidence>
<dbReference type="InterPro" id="IPR018114">
    <property type="entry name" value="TRYPSIN_HIS"/>
</dbReference>
<keyword evidence="1" id="KW-0732">Signal</keyword>
<dbReference type="OrthoDB" id="5483530at2"/>
<dbReference type="AlphaFoldDB" id="A0A0F6SEL7"/>
<gene>
    <name evidence="3" type="ORF">DB32_002563</name>
</gene>
<accession>A0A0F6SEL7</accession>
<dbReference type="GO" id="GO:0004252">
    <property type="term" value="F:serine-type endopeptidase activity"/>
    <property type="evidence" value="ECO:0007669"/>
    <property type="project" value="InterPro"/>
</dbReference>
<evidence type="ECO:0000313" key="3">
    <source>
        <dbReference type="EMBL" id="AKF05414.1"/>
    </source>
</evidence>
<dbReference type="PROSITE" id="PS51257">
    <property type="entry name" value="PROKAR_LIPOPROTEIN"/>
    <property type="match status" value="1"/>
</dbReference>
<dbReference type="Pfam" id="PF13365">
    <property type="entry name" value="Trypsin_2"/>
    <property type="match status" value="1"/>
</dbReference>
<reference evidence="3 4" key="1">
    <citation type="submission" date="2015-03" db="EMBL/GenBank/DDBJ databases">
        <title>Genome assembly of Sandaracinus amylolyticus DSM 53668.</title>
        <authorList>
            <person name="Sharma G."/>
            <person name="Subramanian S."/>
        </authorList>
    </citation>
    <scope>NUCLEOTIDE SEQUENCE [LARGE SCALE GENOMIC DNA]</scope>
    <source>
        <strain evidence="3 4">DSM 53668</strain>
    </source>
</reference>
<dbReference type="InterPro" id="IPR050966">
    <property type="entry name" value="Glutamyl_endopeptidase"/>
</dbReference>
<dbReference type="Gene3D" id="2.40.10.10">
    <property type="entry name" value="Trypsin-like serine proteases"/>
    <property type="match status" value="2"/>
</dbReference>
<sequence>MLDRRIALGAALALAACVPEPSLATEPVVYGEDGRREAYEVDATLRALALGSSAAIFDPENLDVRDPSAIVPSGRRLQSDEDLCDDQRFLDQPTAASCSGTLIDDDLYLTAGHCVETEEECRGLRFVFDYAYASDGVLETIGEDDVYACRRLVAHRDQDAPWRDHSIIQLDRPVVGRTPATLRRGALTPGEPLVLIGYPDTIPMKIDASGHVNDARAEVLDRFYASVDAFGGNSGSGVLDAEGRLVGVLSGGEDDYVRRGDCSVVNVLDDACPGGDCTRHGEYVGYAQNAIDDLCASGWPSARLCDRAATCGDGFCSGTETSETCADDCDAPRCGDDVCDRGESATCEADCGRVVPDAWTCEVRWYAALDDCDCACGAPDPDCESGRLRVVNCERGETCVEGVCAPAPDAGTTPRDAGGAARDDASISTDAATTRDAGPVIVPARDEGCACGVAPRRAPSAALVALLALVALAIRARRS</sequence>
<dbReference type="Proteomes" id="UP000034883">
    <property type="component" value="Chromosome"/>
</dbReference>
<protein>
    <submittedName>
        <fullName evidence="3">Trypsin domain protein</fullName>
    </submittedName>
</protein>
<dbReference type="InterPro" id="IPR043504">
    <property type="entry name" value="Peptidase_S1_PA_chymotrypsin"/>
</dbReference>
<dbReference type="PANTHER" id="PTHR15462:SF8">
    <property type="entry name" value="SERINE PROTEASE"/>
    <property type="match status" value="1"/>
</dbReference>
<dbReference type="EMBL" id="CP011125">
    <property type="protein sequence ID" value="AKF05414.1"/>
    <property type="molecule type" value="Genomic_DNA"/>
</dbReference>
<organism evidence="3 4">
    <name type="scientific">Sandaracinus amylolyticus</name>
    <dbReference type="NCBI Taxonomy" id="927083"/>
    <lineage>
        <taxon>Bacteria</taxon>
        <taxon>Pseudomonadati</taxon>
        <taxon>Myxococcota</taxon>
        <taxon>Polyangia</taxon>
        <taxon>Polyangiales</taxon>
        <taxon>Sandaracinaceae</taxon>
        <taxon>Sandaracinus</taxon>
    </lineage>
</organism>
<dbReference type="KEGG" id="samy:DB32_002563"/>
<name>A0A0F6SEL7_9BACT</name>
<dbReference type="SUPFAM" id="SSF50494">
    <property type="entry name" value="Trypsin-like serine proteases"/>
    <property type="match status" value="1"/>
</dbReference>
<keyword evidence="4" id="KW-1185">Reference proteome</keyword>